<sequence>MNNEKNRIGELIIDILIPLAGGLIIGFLITNSGQQYGQLIKPSFAPPSWIFRVVWPILYILMGISYNIYKHKTKSDNLKVNLLYYFQLIINFVWSFIFFRLRLYGISFLLAVFLAILVGILFYKFFKTDKVSGLLLVPYLLWLIYASVLSYFIWMLNEM</sequence>
<evidence type="ECO:0000313" key="1">
    <source>
        <dbReference type="EMBL" id="GKX66822.1"/>
    </source>
</evidence>
<evidence type="ECO:0000313" key="2">
    <source>
        <dbReference type="Proteomes" id="UP001058074"/>
    </source>
</evidence>
<comment type="caution">
    <text evidence="1">The sequence shown here is derived from an EMBL/GenBank/DDBJ whole genome shotgun (WGS) entry which is preliminary data.</text>
</comment>
<dbReference type="Proteomes" id="UP001058074">
    <property type="component" value="Unassembled WGS sequence"/>
</dbReference>
<reference evidence="1" key="1">
    <citation type="journal article" date="2025" name="Int. J. Syst. Evol. Microbiol.">
        <title>Inconstantimicrobium mannanitabidum sp. nov., a novel member of the family Clostridiaceae isolated from anoxic soil under the treatment of reductive soil disinfestation.</title>
        <authorList>
            <person name="Ueki A."/>
            <person name="Tonouchi A."/>
            <person name="Honma S."/>
            <person name="Kaku N."/>
            <person name="Ueki K."/>
        </authorList>
    </citation>
    <scope>NUCLEOTIDE SEQUENCE</scope>
    <source>
        <strain evidence="1">TW13</strain>
    </source>
</reference>
<name>A0ACB5RCC4_9CLOT</name>
<accession>A0ACB5RCC4</accession>
<dbReference type="EMBL" id="BROD01000001">
    <property type="protein sequence ID" value="GKX66822.1"/>
    <property type="molecule type" value="Genomic_DNA"/>
</dbReference>
<organism evidence="1 2">
    <name type="scientific">Inconstantimicrobium mannanitabidum</name>
    <dbReference type="NCBI Taxonomy" id="1604901"/>
    <lineage>
        <taxon>Bacteria</taxon>
        <taxon>Bacillati</taxon>
        <taxon>Bacillota</taxon>
        <taxon>Clostridia</taxon>
        <taxon>Eubacteriales</taxon>
        <taxon>Clostridiaceae</taxon>
        <taxon>Inconstantimicrobium</taxon>
    </lineage>
</organism>
<keyword evidence="2" id="KW-1185">Reference proteome</keyword>
<proteinExistence type="predicted"/>
<protein>
    <submittedName>
        <fullName evidence="1">Tryptophan-rich sensory protein</fullName>
    </submittedName>
</protein>
<gene>
    <name evidence="1" type="ORF">rsdtw13_20800</name>
</gene>